<feature type="transmembrane region" description="Helical" evidence="8">
    <location>
        <begin position="81"/>
        <end position="99"/>
    </location>
</feature>
<evidence type="ECO:0000256" key="1">
    <source>
        <dbReference type="ARBA" id="ARBA00004651"/>
    </source>
</evidence>
<dbReference type="InterPro" id="IPR050545">
    <property type="entry name" value="Mycobact_MmpL"/>
</dbReference>
<dbReference type="Pfam" id="PF03176">
    <property type="entry name" value="MMPL"/>
    <property type="match status" value="1"/>
</dbReference>
<reference evidence="10" key="1">
    <citation type="journal article" date="2014" name="Int. J. Syst. Evol. Microbiol.">
        <title>Complete genome sequence of Corynebacterium casei LMG S-19264T (=DSM 44701T), isolated from a smear-ripened cheese.</title>
        <authorList>
            <consortium name="US DOE Joint Genome Institute (JGI-PGF)"/>
            <person name="Walter F."/>
            <person name="Albersmeier A."/>
            <person name="Kalinowski J."/>
            <person name="Ruckert C."/>
        </authorList>
    </citation>
    <scope>NUCLEOTIDE SEQUENCE</scope>
    <source>
        <strain evidence="10">JCM 4815</strain>
    </source>
</reference>
<dbReference type="EMBL" id="BMVW01000001">
    <property type="protein sequence ID" value="GGY90297.1"/>
    <property type="molecule type" value="Genomic_DNA"/>
</dbReference>
<evidence type="ECO:0000256" key="4">
    <source>
        <dbReference type="ARBA" id="ARBA00022692"/>
    </source>
</evidence>
<comment type="subcellular location">
    <subcellularLocation>
        <location evidence="1">Cell membrane</location>
        <topology evidence="1">Multi-pass membrane protein</topology>
    </subcellularLocation>
</comment>
<dbReference type="Proteomes" id="UP000622166">
    <property type="component" value="Unassembled WGS sequence"/>
</dbReference>
<protein>
    <recommendedName>
        <fullName evidence="9">Membrane transport protein MMPL domain-containing protein</fullName>
    </recommendedName>
</protein>
<comment type="caution">
    <text evidence="10">The sequence shown here is derived from an EMBL/GenBank/DDBJ whole genome shotgun (WGS) entry which is preliminary data.</text>
</comment>
<evidence type="ECO:0000256" key="8">
    <source>
        <dbReference type="SAM" id="Phobius"/>
    </source>
</evidence>
<dbReference type="PANTHER" id="PTHR33406">
    <property type="entry name" value="MEMBRANE PROTEIN MJ1562-RELATED"/>
    <property type="match status" value="1"/>
</dbReference>
<dbReference type="Gene3D" id="1.20.1640.10">
    <property type="entry name" value="Multidrug efflux transporter AcrB transmembrane domain"/>
    <property type="match status" value="1"/>
</dbReference>
<dbReference type="GO" id="GO:0005886">
    <property type="term" value="C:plasma membrane"/>
    <property type="evidence" value="ECO:0007669"/>
    <property type="project" value="UniProtKB-SubCell"/>
</dbReference>
<keyword evidence="11" id="KW-1185">Reference proteome</keyword>
<evidence type="ECO:0000256" key="7">
    <source>
        <dbReference type="SAM" id="MobiDB-lite"/>
    </source>
</evidence>
<keyword evidence="5 8" id="KW-1133">Transmembrane helix</keyword>
<accession>A0A918P8C0</accession>
<feature type="compositionally biased region" description="Polar residues" evidence="7">
    <location>
        <begin position="165"/>
        <end position="183"/>
    </location>
</feature>
<sequence>MAALLHRIGRLAFRRRGLAVLLWAVVLGAVGAAAVSTTSTNTTGLTLPGTESQRAIDLLKDLVDAIRKLAVGTEADTGTRSMVVTAAALIMITVFTGFVGSHDLTIKSIGFGLAVAVACDAFVVRMTIVPAVLALLGDRAWWLPHRLDRLVPDVDIEGGKLTGGAQPSSDRTSILTRSGTAQR</sequence>
<organism evidence="10 11">
    <name type="scientific">Streptomyces poonensis</name>
    <dbReference type="NCBI Taxonomy" id="68255"/>
    <lineage>
        <taxon>Bacteria</taxon>
        <taxon>Bacillati</taxon>
        <taxon>Actinomycetota</taxon>
        <taxon>Actinomycetes</taxon>
        <taxon>Kitasatosporales</taxon>
        <taxon>Streptomycetaceae</taxon>
        <taxon>Streptomyces</taxon>
    </lineage>
</organism>
<keyword evidence="6 8" id="KW-0472">Membrane</keyword>
<keyword evidence="3" id="KW-1003">Cell membrane</keyword>
<evidence type="ECO:0000256" key="5">
    <source>
        <dbReference type="ARBA" id="ARBA00022989"/>
    </source>
</evidence>
<dbReference type="RefSeq" id="WP_373299439.1">
    <property type="nucleotide sequence ID" value="NZ_BMVW01000001.1"/>
</dbReference>
<dbReference type="AlphaFoldDB" id="A0A918P8C0"/>
<evidence type="ECO:0000259" key="9">
    <source>
        <dbReference type="Pfam" id="PF03176"/>
    </source>
</evidence>
<feature type="domain" description="Membrane transport protein MMPL" evidence="9">
    <location>
        <begin position="79"/>
        <end position="146"/>
    </location>
</feature>
<dbReference type="PANTHER" id="PTHR33406:SF11">
    <property type="entry name" value="MEMBRANE PROTEIN SCO6666-RELATED"/>
    <property type="match status" value="1"/>
</dbReference>
<keyword evidence="4 8" id="KW-0812">Transmembrane</keyword>
<comment type="similarity">
    <text evidence="2">Belongs to the resistance-nodulation-cell division (RND) (TC 2.A.6) family. MmpL subfamily.</text>
</comment>
<proteinExistence type="inferred from homology"/>
<evidence type="ECO:0000256" key="2">
    <source>
        <dbReference type="ARBA" id="ARBA00010157"/>
    </source>
</evidence>
<dbReference type="InterPro" id="IPR004869">
    <property type="entry name" value="MMPL_dom"/>
</dbReference>
<evidence type="ECO:0000313" key="10">
    <source>
        <dbReference type="EMBL" id="GGY90297.1"/>
    </source>
</evidence>
<feature type="transmembrane region" description="Helical" evidence="8">
    <location>
        <begin position="111"/>
        <end position="136"/>
    </location>
</feature>
<reference evidence="10" key="2">
    <citation type="submission" date="2020-09" db="EMBL/GenBank/DDBJ databases">
        <authorList>
            <person name="Sun Q."/>
            <person name="Ohkuma M."/>
        </authorList>
    </citation>
    <scope>NUCLEOTIDE SEQUENCE</scope>
    <source>
        <strain evidence="10">JCM 4815</strain>
    </source>
</reference>
<gene>
    <name evidence="10" type="ORF">GCM10010365_05870</name>
</gene>
<evidence type="ECO:0000256" key="3">
    <source>
        <dbReference type="ARBA" id="ARBA00022475"/>
    </source>
</evidence>
<name>A0A918P8C0_9ACTN</name>
<evidence type="ECO:0000256" key="6">
    <source>
        <dbReference type="ARBA" id="ARBA00023136"/>
    </source>
</evidence>
<evidence type="ECO:0000313" key="11">
    <source>
        <dbReference type="Proteomes" id="UP000622166"/>
    </source>
</evidence>
<feature type="region of interest" description="Disordered" evidence="7">
    <location>
        <begin position="161"/>
        <end position="183"/>
    </location>
</feature>